<dbReference type="KEGG" id="caul:KCG34_21465"/>
<dbReference type="AlphaFoldDB" id="A0A975FYM0"/>
<reference evidence="1" key="1">
    <citation type="submission" date="2021-04" db="EMBL/GenBank/DDBJ databases">
        <title>The complete genome sequence of Caulobacter sp. S6.</title>
        <authorList>
            <person name="Tang Y."/>
            <person name="Ouyang W."/>
            <person name="Liu Q."/>
            <person name="Huang B."/>
            <person name="Guo Z."/>
            <person name="Lei P."/>
        </authorList>
    </citation>
    <scope>NUCLEOTIDE SEQUENCE</scope>
    <source>
        <strain evidence="1">S6</strain>
    </source>
</reference>
<evidence type="ECO:0000313" key="1">
    <source>
        <dbReference type="EMBL" id="QUD87589.1"/>
    </source>
</evidence>
<evidence type="ECO:0000313" key="2">
    <source>
        <dbReference type="Proteomes" id="UP000676409"/>
    </source>
</evidence>
<dbReference type="Proteomes" id="UP000676409">
    <property type="component" value="Chromosome"/>
</dbReference>
<gene>
    <name evidence="1" type="ORF">KCG34_21465</name>
</gene>
<name>A0A975FYM0_9CAUL</name>
<keyword evidence="2" id="KW-1185">Reference proteome</keyword>
<organism evidence="1 2">
    <name type="scientific">Phenylobacterium montanum</name>
    <dbReference type="NCBI Taxonomy" id="2823693"/>
    <lineage>
        <taxon>Bacteria</taxon>
        <taxon>Pseudomonadati</taxon>
        <taxon>Pseudomonadota</taxon>
        <taxon>Alphaproteobacteria</taxon>
        <taxon>Caulobacterales</taxon>
        <taxon>Caulobacteraceae</taxon>
        <taxon>Phenylobacterium</taxon>
    </lineage>
</organism>
<protein>
    <submittedName>
        <fullName evidence="1">Uncharacterized protein</fullName>
    </submittedName>
</protein>
<dbReference type="EMBL" id="CP073078">
    <property type="protein sequence ID" value="QUD87589.1"/>
    <property type="molecule type" value="Genomic_DNA"/>
</dbReference>
<accession>A0A975FYM0</accession>
<dbReference type="RefSeq" id="WP_211937641.1">
    <property type="nucleotide sequence ID" value="NZ_CP073078.1"/>
</dbReference>
<proteinExistence type="predicted"/>
<sequence length="140" mass="15436">MADEIIGMVMKGLLLAISLLLIAAYPAQVHAGEEGPSCPVVHGRLFVANGTPSIRIWKIGTRRILGVVSPDDHDSEHPSVFAKEVWALIDGHQFHREVYGDFLVCPVTRSRPGWMQMVTLLRGFNLVVRDLPDAKSAPEQ</sequence>